<proteinExistence type="predicted"/>
<feature type="domain" description="YgjP-like metallopeptidase" evidence="2">
    <location>
        <begin position="19"/>
        <end position="175"/>
    </location>
</feature>
<dbReference type="AlphaFoldDB" id="A0A4R2JAR5"/>
<dbReference type="Gene3D" id="3.30.2010.10">
    <property type="entry name" value="Metalloproteases ('zincins'), catalytic domain"/>
    <property type="match status" value="1"/>
</dbReference>
<dbReference type="InterPro" id="IPR002725">
    <property type="entry name" value="YgjP-like_metallopeptidase"/>
</dbReference>
<feature type="transmembrane region" description="Helical" evidence="1">
    <location>
        <begin position="46"/>
        <end position="63"/>
    </location>
</feature>
<evidence type="ECO:0000313" key="3">
    <source>
        <dbReference type="EMBL" id="TCO55884.1"/>
    </source>
</evidence>
<gene>
    <name evidence="3" type="ORF">EV192_107307</name>
</gene>
<evidence type="ECO:0000313" key="4">
    <source>
        <dbReference type="Proteomes" id="UP000295680"/>
    </source>
</evidence>
<organism evidence="3 4">
    <name type="scientific">Actinocrispum wychmicini</name>
    <dbReference type="NCBI Taxonomy" id="1213861"/>
    <lineage>
        <taxon>Bacteria</taxon>
        <taxon>Bacillati</taxon>
        <taxon>Actinomycetota</taxon>
        <taxon>Actinomycetes</taxon>
        <taxon>Pseudonocardiales</taxon>
        <taxon>Pseudonocardiaceae</taxon>
        <taxon>Actinocrispum</taxon>
    </lineage>
</organism>
<evidence type="ECO:0000256" key="1">
    <source>
        <dbReference type="SAM" id="Phobius"/>
    </source>
</evidence>
<sequence length="190" mass="21678">MISADDYRAAVAGTDLPGHAVKEFVDGEDFDLLGHRYRLHLVDTPAAGIAALPMITLGSVLYARRQRPQQIRRAVIGLYCETGLAWVRRVGRPYELDGQIPGLTYAVRDLGRYRWGVYNGHKHTTTVHWAAFGLPLRLTEYVLVHEQAHAARGLAWQLRMDRWMPDWRQRQTELADVGRHAWLGDWNEGP</sequence>
<keyword evidence="1" id="KW-1133">Transmembrane helix</keyword>
<dbReference type="RefSeq" id="WP_132122040.1">
    <property type="nucleotide sequence ID" value="NZ_SLWS01000007.1"/>
</dbReference>
<dbReference type="OrthoDB" id="9811177at2"/>
<reference evidence="3 4" key="1">
    <citation type="submission" date="2019-03" db="EMBL/GenBank/DDBJ databases">
        <title>Genomic Encyclopedia of Type Strains, Phase IV (KMG-IV): sequencing the most valuable type-strain genomes for metagenomic binning, comparative biology and taxonomic classification.</title>
        <authorList>
            <person name="Goeker M."/>
        </authorList>
    </citation>
    <scope>NUCLEOTIDE SEQUENCE [LARGE SCALE GENOMIC DNA]</scope>
    <source>
        <strain evidence="3 4">DSM 45934</strain>
    </source>
</reference>
<accession>A0A4R2JAR5</accession>
<evidence type="ECO:0000259" key="2">
    <source>
        <dbReference type="Pfam" id="PF01863"/>
    </source>
</evidence>
<dbReference type="CDD" id="cd07344">
    <property type="entry name" value="M48_yhfN_like"/>
    <property type="match status" value="1"/>
</dbReference>
<dbReference type="EMBL" id="SLWS01000007">
    <property type="protein sequence ID" value="TCO55884.1"/>
    <property type="molecule type" value="Genomic_DNA"/>
</dbReference>
<name>A0A4R2JAR5_9PSEU</name>
<keyword evidence="1" id="KW-0472">Membrane</keyword>
<comment type="caution">
    <text evidence="3">The sequence shown here is derived from an EMBL/GenBank/DDBJ whole genome shotgun (WGS) entry which is preliminary data.</text>
</comment>
<keyword evidence="4" id="KW-1185">Reference proteome</keyword>
<dbReference type="Proteomes" id="UP000295680">
    <property type="component" value="Unassembled WGS sequence"/>
</dbReference>
<protein>
    <submittedName>
        <fullName evidence="3">Uncharacterized protein DUF45</fullName>
    </submittedName>
</protein>
<keyword evidence="1" id="KW-0812">Transmembrane</keyword>
<dbReference type="Pfam" id="PF01863">
    <property type="entry name" value="YgjP-like"/>
    <property type="match status" value="1"/>
</dbReference>